<evidence type="ECO:0000313" key="3">
    <source>
        <dbReference type="EMBL" id="MBP1920983.1"/>
    </source>
</evidence>
<dbReference type="Proteomes" id="UP001519271">
    <property type="component" value="Unassembled WGS sequence"/>
</dbReference>
<name>A0ABS4G8U3_9CLOT</name>
<organism evidence="3 4">
    <name type="scientific">Youngiibacter multivorans</name>
    <dbReference type="NCBI Taxonomy" id="937251"/>
    <lineage>
        <taxon>Bacteria</taxon>
        <taxon>Bacillati</taxon>
        <taxon>Bacillota</taxon>
        <taxon>Clostridia</taxon>
        <taxon>Eubacteriales</taxon>
        <taxon>Clostridiaceae</taxon>
        <taxon>Youngiibacter</taxon>
    </lineage>
</organism>
<dbReference type="RefSeq" id="WP_209461130.1">
    <property type="nucleotide sequence ID" value="NZ_JAGGKC010000057.1"/>
</dbReference>
<reference evidence="3 4" key="1">
    <citation type="submission" date="2021-03" db="EMBL/GenBank/DDBJ databases">
        <title>Genomic Encyclopedia of Type Strains, Phase IV (KMG-IV): sequencing the most valuable type-strain genomes for metagenomic binning, comparative biology and taxonomic classification.</title>
        <authorList>
            <person name="Goeker M."/>
        </authorList>
    </citation>
    <scope>NUCLEOTIDE SEQUENCE [LARGE SCALE GENOMIC DNA]</scope>
    <source>
        <strain evidence="3 4">DSM 6139</strain>
    </source>
</reference>
<evidence type="ECO:0000313" key="4">
    <source>
        <dbReference type="Proteomes" id="UP001519271"/>
    </source>
</evidence>
<dbReference type="PRINTS" id="PR00069">
    <property type="entry name" value="ALDKETRDTASE"/>
</dbReference>
<evidence type="ECO:0000256" key="1">
    <source>
        <dbReference type="ARBA" id="ARBA00023002"/>
    </source>
</evidence>
<sequence>MLKRKIGRTELVVSPVGLGTNAVGGHNIYNYMTDDGGRRILRAAFDCGMDFIDTAYWYGLGRSEELISDVLGEYRNRNDIVIATKAAHRYEEGNVVMDNSVEFIVKSVYDSMARLGTDYIDLFYVHYPDKETPKYEVIGALKDLKDKGVIKAIGVSNFNMEQLEEANRDGYIDVIQDHYNLLKRDAEKDLIPYCREKGISFVPYYPLASGFLTGKFNRYSTFMDSRTNNPLFKGKAFIENLEKVEKLKVMAKQLDVAPQNLALAWYLAQDGIDAVIPGAKNVKQVVSNCDAMTLRLSDTDIAAIDGMFR</sequence>
<dbReference type="InterPro" id="IPR018170">
    <property type="entry name" value="Aldo/ket_reductase_CS"/>
</dbReference>
<feature type="domain" description="NADP-dependent oxidoreductase" evidence="2">
    <location>
        <begin position="16"/>
        <end position="306"/>
    </location>
</feature>
<keyword evidence="4" id="KW-1185">Reference proteome</keyword>
<protein>
    <submittedName>
        <fullName evidence="3">Aryl-alcohol dehydrogenase-like predicted oxidoreductase</fullName>
    </submittedName>
</protein>
<dbReference type="InterPro" id="IPR023210">
    <property type="entry name" value="NADP_OxRdtase_dom"/>
</dbReference>
<dbReference type="SUPFAM" id="SSF51430">
    <property type="entry name" value="NAD(P)-linked oxidoreductase"/>
    <property type="match status" value="1"/>
</dbReference>
<accession>A0ABS4G8U3</accession>
<dbReference type="PROSITE" id="PS00062">
    <property type="entry name" value="ALDOKETO_REDUCTASE_2"/>
    <property type="match status" value="1"/>
</dbReference>
<proteinExistence type="predicted"/>
<dbReference type="InterPro" id="IPR036812">
    <property type="entry name" value="NAD(P)_OxRdtase_dom_sf"/>
</dbReference>
<dbReference type="InterPro" id="IPR020471">
    <property type="entry name" value="AKR"/>
</dbReference>
<gene>
    <name evidence="3" type="ORF">J2Z34_003505</name>
</gene>
<dbReference type="PANTHER" id="PTHR43364:SF4">
    <property type="entry name" value="NAD(P)-LINKED OXIDOREDUCTASE SUPERFAMILY PROTEIN"/>
    <property type="match status" value="1"/>
</dbReference>
<dbReference type="EMBL" id="JAGGKC010000057">
    <property type="protein sequence ID" value="MBP1920983.1"/>
    <property type="molecule type" value="Genomic_DNA"/>
</dbReference>
<dbReference type="Pfam" id="PF00248">
    <property type="entry name" value="Aldo_ket_red"/>
    <property type="match status" value="1"/>
</dbReference>
<keyword evidence="1" id="KW-0560">Oxidoreductase</keyword>
<evidence type="ECO:0000259" key="2">
    <source>
        <dbReference type="Pfam" id="PF00248"/>
    </source>
</evidence>
<dbReference type="InterPro" id="IPR050523">
    <property type="entry name" value="AKR_Detox_Biosynth"/>
</dbReference>
<comment type="caution">
    <text evidence="3">The sequence shown here is derived from an EMBL/GenBank/DDBJ whole genome shotgun (WGS) entry which is preliminary data.</text>
</comment>
<dbReference type="Gene3D" id="3.20.20.100">
    <property type="entry name" value="NADP-dependent oxidoreductase domain"/>
    <property type="match status" value="1"/>
</dbReference>
<dbReference type="PANTHER" id="PTHR43364">
    <property type="entry name" value="NADH-SPECIFIC METHYLGLYOXAL REDUCTASE-RELATED"/>
    <property type="match status" value="1"/>
</dbReference>